<evidence type="ECO:0000256" key="6">
    <source>
        <dbReference type="ARBA" id="ARBA00023136"/>
    </source>
</evidence>
<dbReference type="GO" id="GO:0016020">
    <property type="term" value="C:membrane"/>
    <property type="evidence" value="ECO:0007669"/>
    <property type="project" value="UniProtKB-SubCell"/>
</dbReference>
<evidence type="ECO:0000256" key="8">
    <source>
        <dbReference type="RuleBase" id="RU003404"/>
    </source>
</evidence>
<geneLocation type="mitochondrion" evidence="11"/>
<dbReference type="EMBL" id="GQ452847">
    <property type="protein sequence ID" value="ACV92170.1"/>
    <property type="molecule type" value="Genomic_DNA"/>
</dbReference>
<feature type="domain" description="NADH-Ubiquinone oxidoreductase (complex I) chain 5 N-terminal" evidence="10">
    <location>
        <begin position="42"/>
        <end position="82"/>
    </location>
</feature>
<evidence type="ECO:0000256" key="7">
    <source>
        <dbReference type="ARBA" id="ARBA00049551"/>
    </source>
</evidence>
<dbReference type="EC" id="7.1.1.2" evidence="2 8"/>
<reference evidence="11" key="1">
    <citation type="journal article" date="2012" name="Gene">
        <title>A unique tRNA gene family and a novel, highly expressed ORF in the mitochondrial genome of the silver-lip pearl oyster, Pinctada maxima (Bivalvia: Pteriidae).</title>
        <authorList>
            <person name="Wu X."/>
            <person name="Li X."/>
            <person name="Li L."/>
            <person name="Yu Z."/>
        </authorList>
    </citation>
    <scope>NUCLEOTIDE SEQUENCE</scope>
</reference>
<feature type="domain" description="NADH:quinone oxidoreductase/Mrp antiporter transmembrane" evidence="9">
    <location>
        <begin position="99"/>
        <end position="148"/>
    </location>
</feature>
<feature type="transmembrane region" description="Helical" evidence="8">
    <location>
        <begin position="275"/>
        <end position="294"/>
    </location>
</feature>
<keyword evidence="8" id="KW-0830">Ubiquinone</keyword>
<dbReference type="GO" id="GO:0015990">
    <property type="term" value="P:electron transport coupled proton transport"/>
    <property type="evidence" value="ECO:0007669"/>
    <property type="project" value="TreeGrafter"/>
</dbReference>
<dbReference type="PANTHER" id="PTHR42829">
    <property type="entry name" value="NADH-UBIQUINONE OXIDOREDUCTASE CHAIN 5"/>
    <property type="match status" value="1"/>
</dbReference>
<evidence type="ECO:0000259" key="10">
    <source>
        <dbReference type="Pfam" id="PF00662"/>
    </source>
</evidence>
<comment type="similarity">
    <text evidence="8">Belongs to the complex I subunit 5 family.</text>
</comment>
<feature type="transmembrane region" description="Helical" evidence="8">
    <location>
        <begin position="82"/>
        <end position="100"/>
    </location>
</feature>
<dbReference type="InterPro" id="IPR003945">
    <property type="entry name" value="NU5C-like"/>
</dbReference>
<dbReference type="AlphaFoldDB" id="J9PC57"/>
<dbReference type="InterPro" id="IPR001516">
    <property type="entry name" value="Proton_antipo_N"/>
</dbReference>
<keyword evidence="8" id="KW-0520">NAD</keyword>
<comment type="catalytic activity">
    <reaction evidence="7 8">
        <text>a ubiquinone + NADH + 5 H(+)(in) = a ubiquinol + NAD(+) + 4 H(+)(out)</text>
        <dbReference type="Rhea" id="RHEA:29091"/>
        <dbReference type="Rhea" id="RHEA-COMP:9565"/>
        <dbReference type="Rhea" id="RHEA-COMP:9566"/>
        <dbReference type="ChEBI" id="CHEBI:15378"/>
        <dbReference type="ChEBI" id="CHEBI:16389"/>
        <dbReference type="ChEBI" id="CHEBI:17976"/>
        <dbReference type="ChEBI" id="CHEBI:57540"/>
        <dbReference type="ChEBI" id="CHEBI:57945"/>
        <dbReference type="EC" id="7.1.1.2"/>
    </reaction>
</comment>
<keyword evidence="8" id="KW-0813">Transport</keyword>
<sequence>MQSLFWIGSSLCCLSFFLVGGAAVLSSVGLVVVVDLSVKLSSFQLFLDFYSLIFLWVIFLITGSVFMFSSSYMSGDKSLRRFSLGVLVFVGSMVWMVISGNLFSTMVGWDGLGVSSFYLVQYYQNQESFDASMLTGLMNRVGDVFMVLLLGGVVFCGDWVPCCGSLLVLAAVTKSAQFPFSAWLPAAMSAPTPVSSLVHSSTLVTAGVYLLVRYGGGEVSELLLMLSLLTMSVAGFSAVFEDDLKKVVALSTLGHLSFMMLALSLGLFDLAMLHCVVHALAKAGMFICVGNLMSVQWGSQDGRTMGWWYSSLSLSYWGLLLSSAVLMGFPFFSASVSKEMVIHCCLEMGGSGVVFFLLFLGVFSSFLYTGVVWWNMLSSKTVVGSVYPSFGVGGGSEFCVVVLVMNVVFTGFLLKEKFFDEVCEMYNNSWCGAGGFVLSLVVIFLFGVVGGAGVCSKKVFVFQSMFFLESVSGQVPSFFTFSVGGGVRYLEGWVESLYPGNDYGYSFYVGELVSKKTVPVFVTLGGGCSFMFLVWVFFGL</sequence>
<dbReference type="PANTHER" id="PTHR42829:SF2">
    <property type="entry name" value="NADH-UBIQUINONE OXIDOREDUCTASE CHAIN 5"/>
    <property type="match status" value="1"/>
</dbReference>
<dbReference type="Pfam" id="PF00662">
    <property type="entry name" value="Proton_antipo_N"/>
    <property type="match status" value="1"/>
</dbReference>
<evidence type="ECO:0000259" key="9">
    <source>
        <dbReference type="Pfam" id="PF00361"/>
    </source>
</evidence>
<evidence type="ECO:0000256" key="5">
    <source>
        <dbReference type="ARBA" id="ARBA00022989"/>
    </source>
</evidence>
<comment type="subcellular location">
    <subcellularLocation>
        <location evidence="1">Membrane</location>
        <topology evidence="1">Multi-pass membrane protein</topology>
    </subcellularLocation>
</comment>
<dbReference type="Pfam" id="PF00361">
    <property type="entry name" value="Proton_antipo_M"/>
    <property type="match status" value="2"/>
</dbReference>
<keyword evidence="5 8" id="KW-1133">Transmembrane helix</keyword>
<dbReference type="GO" id="GO:0042773">
    <property type="term" value="P:ATP synthesis coupled electron transport"/>
    <property type="evidence" value="ECO:0007669"/>
    <property type="project" value="InterPro"/>
</dbReference>
<keyword evidence="8 11" id="KW-0496">Mitochondrion</keyword>
<proteinExistence type="inferred from homology"/>
<feature type="transmembrane region" description="Helical" evidence="8">
    <location>
        <begin position="144"/>
        <end position="172"/>
    </location>
</feature>
<evidence type="ECO:0000313" key="11">
    <source>
        <dbReference type="EMBL" id="ACV92170.1"/>
    </source>
</evidence>
<gene>
    <name evidence="11" type="primary">nad5</name>
</gene>
<dbReference type="InterPro" id="IPR001750">
    <property type="entry name" value="ND/Mrp_TM"/>
</dbReference>
<feature type="transmembrane region" description="Helical" evidence="8">
    <location>
        <begin position="518"/>
        <end position="538"/>
    </location>
</feature>
<dbReference type="PRINTS" id="PR01434">
    <property type="entry name" value="NADHDHGNASE5"/>
</dbReference>
<feature type="transmembrane region" description="Helical" evidence="8">
    <location>
        <begin position="435"/>
        <end position="454"/>
    </location>
</feature>
<evidence type="ECO:0000256" key="4">
    <source>
        <dbReference type="ARBA" id="ARBA00022692"/>
    </source>
</evidence>
<evidence type="ECO:0000256" key="2">
    <source>
        <dbReference type="ARBA" id="ARBA00012944"/>
    </source>
</evidence>
<evidence type="ECO:0000256" key="3">
    <source>
        <dbReference type="ARBA" id="ARBA00021096"/>
    </source>
</evidence>
<protein>
    <recommendedName>
        <fullName evidence="3 8">NADH-ubiquinone oxidoreductase chain 5</fullName>
        <ecNumber evidence="2 8">7.1.1.2</ecNumber>
    </recommendedName>
</protein>
<name>J9PC57_PINMA</name>
<evidence type="ECO:0000256" key="1">
    <source>
        <dbReference type="ARBA" id="ARBA00004141"/>
    </source>
</evidence>
<feature type="transmembrane region" description="Helical" evidence="8">
    <location>
        <begin position="219"/>
        <end position="240"/>
    </location>
</feature>
<dbReference type="GO" id="GO:0003954">
    <property type="term" value="F:NADH dehydrogenase activity"/>
    <property type="evidence" value="ECO:0007669"/>
    <property type="project" value="TreeGrafter"/>
</dbReference>
<feature type="transmembrane region" description="Helical" evidence="8">
    <location>
        <begin position="50"/>
        <end position="70"/>
    </location>
</feature>
<accession>J9PC57</accession>
<feature type="transmembrane region" description="Helical" evidence="8">
    <location>
        <begin position="394"/>
        <end position="414"/>
    </location>
</feature>
<feature type="transmembrane region" description="Helical" evidence="8">
    <location>
        <begin position="353"/>
        <end position="374"/>
    </location>
</feature>
<organism evidence="11">
    <name type="scientific">Pinctada maxima</name>
    <name type="common">Silver-lipped pearl oyster</name>
    <name type="synonym">White-lipped pearl oyster</name>
    <dbReference type="NCBI Taxonomy" id="104660"/>
    <lineage>
        <taxon>Eukaryota</taxon>
        <taxon>Metazoa</taxon>
        <taxon>Spiralia</taxon>
        <taxon>Lophotrochozoa</taxon>
        <taxon>Mollusca</taxon>
        <taxon>Bivalvia</taxon>
        <taxon>Autobranchia</taxon>
        <taxon>Pteriomorphia</taxon>
        <taxon>Pterioida</taxon>
        <taxon>Pterioidea</taxon>
        <taxon>Pteriidae</taxon>
        <taxon>Pinctada</taxon>
    </lineage>
</organism>
<feature type="transmembrane region" description="Helical" evidence="8">
    <location>
        <begin position="314"/>
        <end position="332"/>
    </location>
</feature>
<feature type="domain" description="NADH:quinone oxidoreductase/Mrp antiporter transmembrane" evidence="9">
    <location>
        <begin position="163"/>
        <end position="363"/>
    </location>
</feature>
<keyword evidence="4 8" id="KW-0812">Transmembrane</keyword>
<comment type="function">
    <text evidence="8">Core subunit of the mitochondrial membrane respiratory chain NADH dehydrogenase (Complex I) which catalyzes electron transfer from NADH through the respiratory chain, using ubiquinone as an electron acceptor. Essential for the catalytic activity and assembly of complex I.</text>
</comment>
<dbReference type="GO" id="GO:0008137">
    <property type="term" value="F:NADH dehydrogenase (ubiquinone) activity"/>
    <property type="evidence" value="ECO:0007669"/>
    <property type="project" value="UniProtKB-EC"/>
</dbReference>
<feature type="transmembrane region" description="Helical" evidence="8">
    <location>
        <begin position="246"/>
        <end position="268"/>
    </location>
</feature>
<keyword evidence="6 8" id="KW-0472">Membrane</keyword>